<accession>A0ABW9YS53</accession>
<dbReference type="InterPro" id="IPR035437">
    <property type="entry name" value="SNase_OB-fold_sf"/>
</dbReference>
<dbReference type="Pfam" id="PF00565">
    <property type="entry name" value="SNase"/>
    <property type="match status" value="1"/>
</dbReference>
<dbReference type="Proteomes" id="UP000818323">
    <property type="component" value="Unassembled WGS sequence"/>
</dbReference>
<dbReference type="Gene3D" id="2.40.50.90">
    <property type="match status" value="1"/>
</dbReference>
<dbReference type="PANTHER" id="PTHR12302">
    <property type="entry name" value="EBNA2 BINDING PROTEIN P100"/>
    <property type="match status" value="1"/>
</dbReference>
<feature type="domain" description="TNase-like" evidence="1">
    <location>
        <begin position="42"/>
        <end position="154"/>
    </location>
</feature>
<sequence length="170" mass="18731">MRFRRPGSRRSGATSLMVALALAGGAALVLKPSGRTLEGRAQVTDGDTIRIGETRIRIKGIDAPELEQRCSRAGRSYACGEMARRVLIDLVAGETVRCRAAGRDRYQRILARCTVDGNDIGTRMVESGWAVSYGRDYDAEEARAQERAVGLWEGEFERPQDWRRENASGG</sequence>
<gene>
    <name evidence="2" type="ORF">GR303_00080</name>
</gene>
<dbReference type="InterPro" id="IPR016071">
    <property type="entry name" value="Staphylococal_nuclease_OB-fold"/>
</dbReference>
<evidence type="ECO:0000313" key="3">
    <source>
        <dbReference type="Proteomes" id="UP000818323"/>
    </source>
</evidence>
<dbReference type="SUPFAM" id="SSF50199">
    <property type="entry name" value="Staphylococcal nuclease"/>
    <property type="match status" value="1"/>
</dbReference>
<dbReference type="RefSeq" id="WP_161723207.1">
    <property type="nucleotide sequence ID" value="NZ_JAAAXI010000007.1"/>
</dbReference>
<dbReference type="PROSITE" id="PS50830">
    <property type="entry name" value="TNASE_3"/>
    <property type="match status" value="1"/>
</dbReference>
<comment type="caution">
    <text evidence="2">The sequence shown here is derived from an EMBL/GenBank/DDBJ whole genome shotgun (WGS) entry which is preliminary data.</text>
</comment>
<dbReference type="PANTHER" id="PTHR12302:SF26">
    <property type="entry name" value="BLR1266 PROTEIN"/>
    <property type="match status" value="1"/>
</dbReference>
<protein>
    <submittedName>
        <fullName evidence="2">Thermonuclease family protein</fullName>
    </submittedName>
</protein>
<dbReference type="SMART" id="SM00318">
    <property type="entry name" value="SNc"/>
    <property type="match status" value="1"/>
</dbReference>
<evidence type="ECO:0000259" key="1">
    <source>
        <dbReference type="PROSITE" id="PS50830"/>
    </source>
</evidence>
<reference evidence="2 3" key="1">
    <citation type="submission" date="2020-01" db="EMBL/GenBank/DDBJ databases">
        <title>Microvirga sp. nov., an arsenate reduction bacterium isolated from Tibet hotspring sediments.</title>
        <authorList>
            <person name="Yuan C.-G."/>
        </authorList>
    </citation>
    <scope>NUCLEOTIDE SEQUENCE [LARGE SCALE GENOMIC DNA]</scope>
    <source>
        <strain evidence="2 3">SYSU G3D203</strain>
    </source>
</reference>
<name>A0ABW9YS53_9HYPH</name>
<organism evidence="2 3">
    <name type="scientific">Microvirga arsenatis</name>
    <dbReference type="NCBI Taxonomy" id="2692265"/>
    <lineage>
        <taxon>Bacteria</taxon>
        <taxon>Pseudomonadati</taxon>
        <taxon>Pseudomonadota</taxon>
        <taxon>Alphaproteobacteria</taxon>
        <taxon>Hyphomicrobiales</taxon>
        <taxon>Methylobacteriaceae</taxon>
        <taxon>Microvirga</taxon>
    </lineage>
</organism>
<evidence type="ECO:0000313" key="2">
    <source>
        <dbReference type="EMBL" id="NBJ22755.1"/>
    </source>
</evidence>
<keyword evidence="3" id="KW-1185">Reference proteome</keyword>
<dbReference type="EMBL" id="JAAAXJ010000001">
    <property type="protein sequence ID" value="NBJ22755.1"/>
    <property type="molecule type" value="Genomic_DNA"/>
</dbReference>
<proteinExistence type="predicted"/>